<dbReference type="AlphaFoldDB" id="A0A1E3JYL6"/>
<evidence type="ECO:0000256" key="1">
    <source>
        <dbReference type="SAM" id="MobiDB-lite"/>
    </source>
</evidence>
<organism evidence="2 3">
    <name type="scientific">Cryptococcus amylolentus CBS 6273</name>
    <dbReference type="NCBI Taxonomy" id="1296118"/>
    <lineage>
        <taxon>Eukaryota</taxon>
        <taxon>Fungi</taxon>
        <taxon>Dikarya</taxon>
        <taxon>Basidiomycota</taxon>
        <taxon>Agaricomycotina</taxon>
        <taxon>Tremellomycetes</taxon>
        <taxon>Tremellales</taxon>
        <taxon>Cryptococcaceae</taxon>
        <taxon>Cryptococcus</taxon>
    </lineage>
</organism>
<feature type="compositionally biased region" description="Low complexity" evidence="1">
    <location>
        <begin position="13"/>
        <end position="24"/>
    </location>
</feature>
<dbReference type="Proteomes" id="UP000095149">
    <property type="component" value="Unassembled WGS sequence"/>
</dbReference>
<feature type="region of interest" description="Disordered" evidence="1">
    <location>
        <begin position="46"/>
        <end position="79"/>
    </location>
</feature>
<protein>
    <recommendedName>
        <fullName evidence="4">BZIP domain-containing protein</fullName>
    </recommendedName>
</protein>
<evidence type="ECO:0000313" key="2">
    <source>
        <dbReference type="EMBL" id="ODO05994.1"/>
    </source>
</evidence>
<dbReference type="EMBL" id="MEKH01000007">
    <property type="protein sequence ID" value="ODO05994.1"/>
    <property type="molecule type" value="Genomic_DNA"/>
</dbReference>
<name>A0A1E3JYL6_9TREE</name>
<comment type="caution">
    <text evidence="2">The sequence shown here is derived from an EMBL/GenBank/DDBJ whole genome shotgun (WGS) entry which is preliminary data.</text>
</comment>
<dbReference type="OrthoDB" id="2575884at2759"/>
<accession>A0A1E3JYL6</accession>
<feature type="region of interest" description="Disordered" evidence="1">
    <location>
        <begin position="253"/>
        <end position="339"/>
    </location>
</feature>
<reference evidence="2 3" key="1">
    <citation type="submission" date="2016-06" db="EMBL/GenBank/DDBJ databases">
        <title>Evolution of pathogenesis and genome organization in the Tremellales.</title>
        <authorList>
            <person name="Cuomo C."/>
            <person name="Litvintseva A."/>
            <person name="Heitman J."/>
            <person name="Chen Y."/>
            <person name="Sun S."/>
            <person name="Springer D."/>
            <person name="Dromer F."/>
            <person name="Young S."/>
            <person name="Zeng Q."/>
            <person name="Chapman S."/>
            <person name="Gujja S."/>
            <person name="Saif S."/>
            <person name="Birren B."/>
        </authorList>
    </citation>
    <scope>NUCLEOTIDE SEQUENCE [LARGE SCALE GENOMIC DNA]</scope>
    <source>
        <strain evidence="2 3">CBS 6273</strain>
    </source>
</reference>
<feature type="compositionally biased region" description="Low complexity" evidence="1">
    <location>
        <begin position="294"/>
        <end position="308"/>
    </location>
</feature>
<sequence>MASTTFFRPAIAQQQQTSQQQQQPPRSPPSKDVNISIVLTPPRLKYNLPTIPTRLPPPPTSRTTPVEPPKKTISPRQPSLVSTLDHTIPTTQAVDDLDMSFIDDIDWDSFLVETDLGEKISANVSPALSASALSNSTELDQSVALEPEPQNYNFGFGFGGAAFNTSSPTGMSHRLENMLSPETISAQLTNFGLFSGFDSSPEVFPSQPLPAAPVQENTDLYAAITQLVGNAPMAVEPANLSLPASPVAPVAALGAKRKASDASDEGAPAPKRRGRPPGTGKPKAAVAPKRRVSKASPASSSVSPASSSEALPLDDFDDDMSPVRLTATGKPSTDRPKSVVPAKFLKDGSAQAILGMTIPEIMSFPTYEELLKKVRPELVAGATEFGEKIADNRDKAKDAAKKSRDERRAKIERAEYLERRCEELEGKVSNMGSFLMSLVDLNVLSKEQIRAFM</sequence>
<gene>
    <name evidence="2" type="ORF">I350_05055</name>
</gene>
<evidence type="ECO:0000313" key="3">
    <source>
        <dbReference type="Proteomes" id="UP000095149"/>
    </source>
</evidence>
<proteinExistence type="predicted"/>
<evidence type="ECO:0008006" key="4">
    <source>
        <dbReference type="Google" id="ProtNLM"/>
    </source>
</evidence>
<feature type="compositionally biased region" description="Low complexity" evidence="1">
    <location>
        <begin position="276"/>
        <end position="285"/>
    </location>
</feature>
<feature type="region of interest" description="Disordered" evidence="1">
    <location>
        <begin position="1"/>
        <end position="34"/>
    </location>
</feature>